<protein>
    <submittedName>
        <fullName evidence="1">Uncharacterized protein</fullName>
    </submittedName>
</protein>
<evidence type="ECO:0000313" key="2">
    <source>
        <dbReference type="Proteomes" id="UP000053711"/>
    </source>
</evidence>
<reference evidence="1 2" key="1">
    <citation type="journal article" date="2013" name="BMC Genomics">
        <title>Comparative genomics reveals distinct host-interacting traits of three major human-associated propionibacteria.</title>
        <authorList>
            <person name="Mak T.N."/>
            <person name="Schmid M."/>
            <person name="Brzuszkiewicz E."/>
            <person name="Zeng G."/>
            <person name="Meyer R."/>
            <person name="Sfanos K.S."/>
            <person name="Brinkmann V."/>
            <person name="Meyer T.F."/>
            <person name="Bruggemann H."/>
        </authorList>
    </citation>
    <scope>NUCLEOTIDE SEQUENCE [LARGE SCALE GENOMIC DNA]</scope>
    <source>
        <strain evidence="1 2">TM11</strain>
    </source>
</reference>
<accession>A0ACB4UND7</accession>
<proteinExistence type="predicted"/>
<evidence type="ECO:0000313" key="1">
    <source>
        <dbReference type="EMBL" id="ERF66097.1"/>
    </source>
</evidence>
<gene>
    <name evidence="1" type="ORF">H640_05596</name>
</gene>
<sequence>MSEWDDRRHWARSTAERVIKTQQLDETPVNPQDVAERLGLRVEFTTELDQHVSGKLTYRSGEPVILVNGRDSRRRKRFTIAHEIGHYLDGAEEDVARDGVSNLEEFGCNEFAASLLMPERWFRADVREGYTNAELSAMYDLSLSAVRVRRETLGI</sequence>
<dbReference type="EMBL" id="AOST01000051">
    <property type="protein sequence ID" value="ERF66097.1"/>
    <property type="molecule type" value="Genomic_DNA"/>
</dbReference>
<organism evidence="1 2">
    <name type="scientific">Cutibacterium granulosum TM11</name>
    <dbReference type="NCBI Taxonomy" id="1292373"/>
    <lineage>
        <taxon>Bacteria</taxon>
        <taxon>Bacillati</taxon>
        <taxon>Actinomycetota</taxon>
        <taxon>Actinomycetes</taxon>
        <taxon>Propionibacteriales</taxon>
        <taxon>Propionibacteriaceae</taxon>
        <taxon>Cutibacterium</taxon>
    </lineage>
</organism>
<name>A0ACB4UND7_9ACTN</name>
<dbReference type="Proteomes" id="UP000053711">
    <property type="component" value="Unassembled WGS sequence"/>
</dbReference>
<comment type="caution">
    <text evidence="1">The sequence shown here is derived from an EMBL/GenBank/DDBJ whole genome shotgun (WGS) entry which is preliminary data.</text>
</comment>
<keyword evidence="2" id="KW-1185">Reference proteome</keyword>